<dbReference type="EMBL" id="BQNB010018072">
    <property type="protein sequence ID" value="GJT70390.1"/>
    <property type="molecule type" value="Genomic_DNA"/>
</dbReference>
<sequence>MLKKILPNGEEILIAECERNSGVSTAGATKCTASEVPVISTTEENISTAEENISTLEELLLTEEGVKRKGQEKTREKQ</sequence>
<evidence type="ECO:0000313" key="2">
    <source>
        <dbReference type="Proteomes" id="UP001151760"/>
    </source>
</evidence>
<organism evidence="1 2">
    <name type="scientific">Tanacetum coccineum</name>
    <dbReference type="NCBI Taxonomy" id="301880"/>
    <lineage>
        <taxon>Eukaryota</taxon>
        <taxon>Viridiplantae</taxon>
        <taxon>Streptophyta</taxon>
        <taxon>Embryophyta</taxon>
        <taxon>Tracheophyta</taxon>
        <taxon>Spermatophyta</taxon>
        <taxon>Magnoliopsida</taxon>
        <taxon>eudicotyledons</taxon>
        <taxon>Gunneridae</taxon>
        <taxon>Pentapetalae</taxon>
        <taxon>asterids</taxon>
        <taxon>campanulids</taxon>
        <taxon>Asterales</taxon>
        <taxon>Asteraceae</taxon>
        <taxon>Asteroideae</taxon>
        <taxon>Anthemideae</taxon>
        <taxon>Anthemidinae</taxon>
        <taxon>Tanacetum</taxon>
    </lineage>
</organism>
<keyword evidence="2" id="KW-1185">Reference proteome</keyword>
<reference evidence="1" key="2">
    <citation type="submission" date="2022-01" db="EMBL/GenBank/DDBJ databases">
        <authorList>
            <person name="Yamashiro T."/>
            <person name="Shiraishi A."/>
            <person name="Satake H."/>
            <person name="Nakayama K."/>
        </authorList>
    </citation>
    <scope>NUCLEOTIDE SEQUENCE</scope>
</reference>
<protein>
    <submittedName>
        <fullName evidence="1">Uncharacterized protein</fullName>
    </submittedName>
</protein>
<accession>A0ABQ5G4E5</accession>
<evidence type="ECO:0000313" key="1">
    <source>
        <dbReference type="EMBL" id="GJT70390.1"/>
    </source>
</evidence>
<gene>
    <name evidence="1" type="ORF">Tco_1029676</name>
</gene>
<comment type="caution">
    <text evidence="1">The sequence shown here is derived from an EMBL/GenBank/DDBJ whole genome shotgun (WGS) entry which is preliminary data.</text>
</comment>
<name>A0ABQ5G4E5_9ASTR</name>
<proteinExistence type="predicted"/>
<dbReference type="Proteomes" id="UP001151760">
    <property type="component" value="Unassembled WGS sequence"/>
</dbReference>
<reference evidence="1" key="1">
    <citation type="journal article" date="2022" name="Int. J. Mol. Sci.">
        <title>Draft Genome of Tanacetum Coccineum: Genomic Comparison of Closely Related Tanacetum-Family Plants.</title>
        <authorList>
            <person name="Yamashiro T."/>
            <person name="Shiraishi A."/>
            <person name="Nakayama K."/>
            <person name="Satake H."/>
        </authorList>
    </citation>
    <scope>NUCLEOTIDE SEQUENCE</scope>
</reference>